<feature type="region of interest" description="Disordered" evidence="1">
    <location>
        <begin position="29"/>
        <end position="54"/>
    </location>
</feature>
<sequence>HISDFVASQQTSLSTIQQERNNLSHTYTNTNLPNNNPSNVTFTATSPVSDYMIP</sequence>
<feature type="non-terminal residue" evidence="2">
    <location>
        <position position="1"/>
    </location>
</feature>
<keyword evidence="3" id="KW-1185">Reference proteome</keyword>
<evidence type="ECO:0000256" key="1">
    <source>
        <dbReference type="SAM" id="MobiDB-lite"/>
    </source>
</evidence>
<name>A0ABN7V5I7_GIGMA</name>
<proteinExistence type="predicted"/>
<feature type="compositionally biased region" description="Low complexity" evidence="1">
    <location>
        <begin position="29"/>
        <end position="41"/>
    </location>
</feature>
<evidence type="ECO:0000313" key="2">
    <source>
        <dbReference type="EMBL" id="CAG8731489.1"/>
    </source>
</evidence>
<dbReference type="EMBL" id="CAJVQB010009573">
    <property type="protein sequence ID" value="CAG8731489.1"/>
    <property type="molecule type" value="Genomic_DNA"/>
</dbReference>
<reference evidence="2 3" key="1">
    <citation type="submission" date="2021-06" db="EMBL/GenBank/DDBJ databases">
        <authorList>
            <person name="Kallberg Y."/>
            <person name="Tangrot J."/>
            <person name="Rosling A."/>
        </authorList>
    </citation>
    <scope>NUCLEOTIDE SEQUENCE [LARGE SCALE GENOMIC DNA]</scope>
    <source>
        <strain evidence="2 3">120-4 pot B 10/14</strain>
    </source>
</reference>
<comment type="caution">
    <text evidence="2">The sequence shown here is derived from an EMBL/GenBank/DDBJ whole genome shotgun (WGS) entry which is preliminary data.</text>
</comment>
<organism evidence="2 3">
    <name type="scientific">Gigaspora margarita</name>
    <dbReference type="NCBI Taxonomy" id="4874"/>
    <lineage>
        <taxon>Eukaryota</taxon>
        <taxon>Fungi</taxon>
        <taxon>Fungi incertae sedis</taxon>
        <taxon>Mucoromycota</taxon>
        <taxon>Glomeromycotina</taxon>
        <taxon>Glomeromycetes</taxon>
        <taxon>Diversisporales</taxon>
        <taxon>Gigasporaceae</taxon>
        <taxon>Gigaspora</taxon>
    </lineage>
</organism>
<evidence type="ECO:0000313" key="3">
    <source>
        <dbReference type="Proteomes" id="UP000789901"/>
    </source>
</evidence>
<protein>
    <submittedName>
        <fullName evidence="2">18725_t:CDS:1</fullName>
    </submittedName>
</protein>
<gene>
    <name evidence="2" type="ORF">GMARGA_LOCUS14440</name>
</gene>
<accession>A0ABN7V5I7</accession>
<dbReference type="Proteomes" id="UP000789901">
    <property type="component" value="Unassembled WGS sequence"/>
</dbReference>